<dbReference type="PANTHER" id="PTHR44943">
    <property type="entry name" value="CELLULOSE SYNTHASE OPERON PROTEIN C"/>
    <property type="match status" value="1"/>
</dbReference>
<dbReference type="Gene3D" id="2.40.10.10">
    <property type="entry name" value="Trypsin-like serine proteases"/>
    <property type="match status" value="2"/>
</dbReference>
<feature type="repeat" description="TPR" evidence="3">
    <location>
        <begin position="94"/>
        <end position="127"/>
    </location>
</feature>
<dbReference type="InterPro" id="IPR009003">
    <property type="entry name" value="Peptidase_S1_PA"/>
</dbReference>
<sequence length="632" mass="69779">MLTRLFLILITLFLNVPPNPILAQNIDQLFEQGNAAQNEGNFTEAERIFRQVIKINPNNADAYRYLGIALRNQGKLEEAIAAYNTAIEINPNYAEVYNNLGVALYYQGKLEEAIAAYNTAIEINPNYAEVYSNLGFALSNQGKLEEAIAAYNKAIEINPNYAFAYIGLGIALYNQGKLEEAIAAYNKAIEINPNYAEVYSNLGFALYNQGKLEEAIAAYNTAIEINPNDAFAYNNLGIALSNQGKLEEAIAAYNTAIEINPNDAFAYNNLGVALYNQGKLEEAIAAYNTAIEINPNDAFAYIGLGIALHDQGKLEEAIAAYNKTLSLADKKADRASVHTLAHTTLGYALQQQGKLEEAIAEYEKALKIDPNNTTAQNNLKEALIQLTIKLYPSLTVVDEQKHIPWDEPLIKELRATVRIIALVSPEGYSIASGWVVKRSGDTVWIVTNRHVISDRKTQRLATDIKVQFFSELEDPQRPRYTATIEKFTDQGESLDLAVLKVSGIPSDIQPLTPYTGRLNRNTPVQVIGHPNALEIPWNTSKGDVMNYNPNNSTFPIDAYVSQGNSGGPVINEQKQIIGMMVTIRRREEVAIAYNPNEPAPNLDDIVPATGDAGIAYRIDIVMEKLQSWGILP</sequence>
<dbReference type="SUPFAM" id="SSF48439">
    <property type="entry name" value="Protein prenylyltransferase"/>
    <property type="match status" value="1"/>
</dbReference>
<dbReference type="PROSITE" id="PS50005">
    <property type="entry name" value="TPR"/>
    <property type="match status" value="10"/>
</dbReference>
<dbReference type="InterPro" id="IPR051685">
    <property type="entry name" value="Ycf3/AcsC/BcsC/TPR_MFPF"/>
</dbReference>
<dbReference type="eggNOG" id="COG0265">
    <property type="taxonomic scope" value="Bacteria"/>
</dbReference>
<proteinExistence type="predicted"/>
<protein>
    <submittedName>
        <fullName evidence="5">Tetratricopeptide TPR_2 repeat protein</fullName>
    </submittedName>
</protein>
<dbReference type="InterPro" id="IPR011990">
    <property type="entry name" value="TPR-like_helical_dom_sf"/>
</dbReference>
<dbReference type="PANTHER" id="PTHR44943:SF8">
    <property type="entry name" value="TPR REPEAT-CONTAINING PROTEIN MJ0263"/>
    <property type="match status" value="1"/>
</dbReference>
<feature type="repeat" description="TPR" evidence="3">
    <location>
        <begin position="196"/>
        <end position="229"/>
    </location>
</feature>
<dbReference type="PROSITE" id="PS50293">
    <property type="entry name" value="TPR_REGION"/>
    <property type="match status" value="8"/>
</dbReference>
<feature type="repeat" description="TPR" evidence="3">
    <location>
        <begin position="128"/>
        <end position="161"/>
    </location>
</feature>
<feature type="repeat" description="TPR" evidence="3">
    <location>
        <begin position="339"/>
        <end position="372"/>
    </location>
</feature>
<name>B7K9Z0_GLOC7</name>
<dbReference type="SUPFAM" id="SSF48452">
    <property type="entry name" value="TPR-like"/>
    <property type="match status" value="1"/>
</dbReference>
<dbReference type="EMBL" id="CP001291">
    <property type="protein sequence ID" value="ACK71346.1"/>
    <property type="molecule type" value="Genomic_DNA"/>
</dbReference>
<feature type="repeat" description="TPR" evidence="3">
    <location>
        <begin position="60"/>
        <end position="93"/>
    </location>
</feature>
<accession>B7K9Z0</accession>
<reference evidence="6" key="1">
    <citation type="journal article" date="2011" name="MBio">
        <title>Novel metabolic attributes of the genus Cyanothece, comprising a group of unicellular nitrogen-fixing Cyanobacteria.</title>
        <authorList>
            <person name="Bandyopadhyay A."/>
            <person name="Elvitigala T."/>
            <person name="Welsh E."/>
            <person name="Stockel J."/>
            <person name="Liberton M."/>
            <person name="Min H."/>
            <person name="Sherman L.A."/>
            <person name="Pakrasi H.B."/>
        </authorList>
    </citation>
    <scope>NUCLEOTIDE SEQUENCE [LARGE SCALE GENOMIC DNA]</scope>
    <source>
        <strain evidence="6">PCC 7424</strain>
    </source>
</reference>
<keyword evidence="2 3" id="KW-0802">TPR repeat</keyword>
<dbReference type="InterPro" id="IPR019734">
    <property type="entry name" value="TPR_rpt"/>
</dbReference>
<evidence type="ECO:0000256" key="2">
    <source>
        <dbReference type="ARBA" id="ARBA00022803"/>
    </source>
</evidence>
<dbReference type="HOGENOM" id="CLU_021401_0_0_3"/>
<keyword evidence="6" id="KW-1185">Reference proteome</keyword>
<dbReference type="eggNOG" id="COG0457">
    <property type="taxonomic scope" value="Bacteria"/>
</dbReference>
<evidence type="ECO:0000313" key="5">
    <source>
        <dbReference type="EMBL" id="ACK71346.1"/>
    </source>
</evidence>
<feature type="signal peptide" evidence="4">
    <location>
        <begin position="1"/>
        <end position="23"/>
    </location>
</feature>
<dbReference type="STRING" id="65393.PCC7424_2942"/>
<gene>
    <name evidence="5" type="ordered locus">PCC7424_2942</name>
</gene>
<dbReference type="SUPFAM" id="SSF50494">
    <property type="entry name" value="Trypsin-like serine proteases"/>
    <property type="match status" value="1"/>
</dbReference>
<dbReference type="SMART" id="SM00028">
    <property type="entry name" value="TPR"/>
    <property type="match status" value="10"/>
</dbReference>
<evidence type="ECO:0000313" key="6">
    <source>
        <dbReference type="Proteomes" id="UP000002384"/>
    </source>
</evidence>
<dbReference type="KEGG" id="cyc:PCC7424_2942"/>
<dbReference type="AlphaFoldDB" id="B7K9Z0"/>
<feature type="repeat" description="TPR" evidence="3">
    <location>
        <begin position="26"/>
        <end position="59"/>
    </location>
</feature>
<evidence type="ECO:0000256" key="1">
    <source>
        <dbReference type="ARBA" id="ARBA00022737"/>
    </source>
</evidence>
<feature type="chain" id="PRO_5002856348" evidence="4">
    <location>
        <begin position="24"/>
        <end position="632"/>
    </location>
</feature>
<dbReference type="Pfam" id="PF13365">
    <property type="entry name" value="Trypsin_2"/>
    <property type="match status" value="1"/>
</dbReference>
<feature type="repeat" description="TPR" evidence="3">
    <location>
        <begin position="298"/>
        <end position="331"/>
    </location>
</feature>
<dbReference type="Pfam" id="PF13414">
    <property type="entry name" value="TPR_11"/>
    <property type="match status" value="4"/>
</dbReference>
<dbReference type="InterPro" id="IPR043504">
    <property type="entry name" value="Peptidase_S1_PA_chymotrypsin"/>
</dbReference>
<evidence type="ECO:0000256" key="3">
    <source>
        <dbReference type="PROSITE-ProRule" id="PRU00339"/>
    </source>
</evidence>
<dbReference type="Pfam" id="PF13432">
    <property type="entry name" value="TPR_16"/>
    <property type="match status" value="1"/>
</dbReference>
<dbReference type="RefSeq" id="WP_015954944.1">
    <property type="nucleotide sequence ID" value="NC_011729.1"/>
</dbReference>
<dbReference type="Gene3D" id="1.25.40.10">
    <property type="entry name" value="Tetratricopeptide repeat domain"/>
    <property type="match status" value="5"/>
</dbReference>
<dbReference type="Proteomes" id="UP000002384">
    <property type="component" value="Chromosome"/>
</dbReference>
<feature type="repeat" description="TPR" evidence="3">
    <location>
        <begin position="230"/>
        <end position="263"/>
    </location>
</feature>
<dbReference type="OrthoDB" id="5477554at2"/>
<keyword evidence="1" id="KW-0677">Repeat</keyword>
<organism evidence="5 6">
    <name type="scientific">Gloeothece citriformis (strain PCC 7424)</name>
    <name type="common">Cyanothece sp. (strain PCC 7424)</name>
    <dbReference type="NCBI Taxonomy" id="65393"/>
    <lineage>
        <taxon>Bacteria</taxon>
        <taxon>Bacillati</taxon>
        <taxon>Cyanobacteriota</taxon>
        <taxon>Cyanophyceae</taxon>
        <taxon>Oscillatoriophycideae</taxon>
        <taxon>Chroococcales</taxon>
        <taxon>Aphanothecaceae</taxon>
        <taxon>Gloeothece</taxon>
        <taxon>Gloeothece citriformis</taxon>
    </lineage>
</organism>
<dbReference type="Pfam" id="PF13431">
    <property type="entry name" value="TPR_17"/>
    <property type="match status" value="1"/>
</dbReference>
<evidence type="ECO:0000256" key="4">
    <source>
        <dbReference type="SAM" id="SignalP"/>
    </source>
</evidence>
<feature type="repeat" description="TPR" evidence="3">
    <location>
        <begin position="162"/>
        <end position="195"/>
    </location>
</feature>
<feature type="repeat" description="TPR" evidence="3">
    <location>
        <begin position="264"/>
        <end position="297"/>
    </location>
</feature>
<keyword evidence="4" id="KW-0732">Signal</keyword>